<sequence length="247" mass="28268">MKYILLLALFILQFTGYSQTLNEKPSSEKGSDKLLLTIFLKHDQSMNIDEIEKIKTDQGFYENFPSEGVSVVDWYVVMGIGQMVVLELPASKLRTVNVALEKTAWKAFKTEFYTTYNLYPIIENKLKNKSKVVLDSKPYSEKANDKLLVTVFLKHNQSMVLNEIEAIRTNQGFYENLPPDGVSVVNWFVVMGLGQMVVLELPASKLAAVNLAIERTAWKAFTTEIYPTYNLYPIIENKLKNRSKVNY</sequence>
<dbReference type="RefSeq" id="WP_217647305.1">
    <property type="nucleotide sequence ID" value="NZ_FOKK01000007.1"/>
</dbReference>
<reference evidence="1 2" key="1">
    <citation type="submission" date="2016-10" db="EMBL/GenBank/DDBJ databases">
        <authorList>
            <person name="de Groot N.N."/>
        </authorList>
    </citation>
    <scope>NUCLEOTIDE SEQUENCE [LARGE SCALE GENOMIC DNA]</scope>
    <source>
        <strain evidence="1 2">DSM 23399</strain>
    </source>
</reference>
<dbReference type="EMBL" id="FOKK01000007">
    <property type="protein sequence ID" value="SFB33417.1"/>
    <property type="molecule type" value="Genomic_DNA"/>
</dbReference>
<proteinExistence type="predicted"/>
<evidence type="ECO:0000313" key="1">
    <source>
        <dbReference type="EMBL" id="SFB33417.1"/>
    </source>
</evidence>
<name>A0A1I1A686_9BACT</name>
<accession>A0A1I1A686</accession>
<dbReference type="STRING" id="237018.SAMN04489723_107206"/>
<protein>
    <submittedName>
        <fullName evidence="1">Uncharacterized protein</fullName>
    </submittedName>
</protein>
<gene>
    <name evidence="1" type="ORF">SAMN04489723_107206</name>
</gene>
<dbReference type="AlphaFoldDB" id="A0A1I1A686"/>
<dbReference type="Proteomes" id="UP000198790">
    <property type="component" value="Unassembled WGS sequence"/>
</dbReference>
<evidence type="ECO:0000313" key="2">
    <source>
        <dbReference type="Proteomes" id="UP000198790"/>
    </source>
</evidence>
<keyword evidence="2" id="KW-1185">Reference proteome</keyword>
<organism evidence="1 2">
    <name type="scientific">Algoriphagus aquimarinus</name>
    <dbReference type="NCBI Taxonomy" id="237018"/>
    <lineage>
        <taxon>Bacteria</taxon>
        <taxon>Pseudomonadati</taxon>
        <taxon>Bacteroidota</taxon>
        <taxon>Cytophagia</taxon>
        <taxon>Cytophagales</taxon>
        <taxon>Cyclobacteriaceae</taxon>
        <taxon>Algoriphagus</taxon>
    </lineage>
</organism>